<evidence type="ECO:0000256" key="1">
    <source>
        <dbReference type="ARBA" id="ARBA00023125"/>
    </source>
</evidence>
<dbReference type="SUPFAM" id="SSF47729">
    <property type="entry name" value="IHF-like DNA-binding proteins"/>
    <property type="match status" value="1"/>
</dbReference>
<dbReference type="InterPro" id="IPR010992">
    <property type="entry name" value="IHF-like_DNA-bd_dom_sf"/>
</dbReference>
<dbReference type="InterPro" id="IPR041268">
    <property type="entry name" value="HU-CCDC81_bac_2"/>
</dbReference>
<dbReference type="GO" id="GO:0003677">
    <property type="term" value="F:DNA binding"/>
    <property type="evidence" value="ECO:0007669"/>
    <property type="project" value="UniProtKB-KW"/>
</dbReference>
<dbReference type="Gene3D" id="3.30.70.1070">
    <property type="entry name" value="Sporulation related repeat"/>
    <property type="match status" value="1"/>
</dbReference>
<dbReference type="Proteomes" id="UP000326570">
    <property type="component" value="Unassembled WGS sequence"/>
</dbReference>
<dbReference type="Pfam" id="PF18175">
    <property type="entry name" value="HU-CCDC81_bac_2"/>
    <property type="match status" value="1"/>
</dbReference>
<sequence length="449" mass="48476">MVLKQIQDLLHDHDCVIIPDFGGLIAQYASSKIHPVKHTFTPPSKKIAFNEKLKHNDGLLISHLAQHLKVPSEQAQQMVNQFVGNMQTNLVKNKRFELQGIGIFRLNAEHKIEFEYLEGENFLADSFGLPELEARPIIPSEATTLRTIRQKAAASQKAPTGGRLSRFSRKYATVAGTVLLGSLTVAMVYVVSLQPEHNLSSLNPVTLFSSGSERTLTIKEKVAETDQKEVGLAIEELPVTPEENSIAAVEADFSEAFPEEAAAVNEEVALAKVSSHEIAFDAKTETPVNATEAAPKSAAEKPEAPKERIETAAATATKKAEAKLVANSVKPEAVKAAPGALAKTAGKETVKTGVKAPEKNNAESPASHTINAATGRYFIISGGYLSLANAERSKDELTAKGAASDIILPTKGSKLHRVSVAEFETMELATANLPELRKKFGNSLWILNY</sequence>
<accession>A0A5N1IIY3</accession>
<comment type="caution">
    <text evidence="5">The sequence shown here is derived from an EMBL/GenBank/DDBJ whole genome shotgun (WGS) entry which is preliminary data.</text>
</comment>
<dbReference type="RefSeq" id="WP_150905894.1">
    <property type="nucleotide sequence ID" value="NZ_VTWT01000013.1"/>
</dbReference>
<gene>
    <name evidence="5" type="ORF">F0P94_18630</name>
</gene>
<feature type="region of interest" description="Disordered" evidence="2">
    <location>
        <begin position="283"/>
        <end position="309"/>
    </location>
</feature>
<dbReference type="AlphaFoldDB" id="A0A5N1IIY3"/>
<evidence type="ECO:0000256" key="3">
    <source>
        <dbReference type="SAM" id="Phobius"/>
    </source>
</evidence>
<dbReference type="GO" id="GO:0042834">
    <property type="term" value="F:peptidoglycan binding"/>
    <property type="evidence" value="ECO:0007669"/>
    <property type="project" value="InterPro"/>
</dbReference>
<dbReference type="SUPFAM" id="SSF110997">
    <property type="entry name" value="Sporulation related repeat"/>
    <property type="match status" value="1"/>
</dbReference>
<keyword evidence="3" id="KW-0472">Membrane</keyword>
<keyword evidence="3" id="KW-0812">Transmembrane</keyword>
<evidence type="ECO:0000313" key="5">
    <source>
        <dbReference type="EMBL" id="KAA9325239.1"/>
    </source>
</evidence>
<evidence type="ECO:0000313" key="6">
    <source>
        <dbReference type="Proteomes" id="UP000326570"/>
    </source>
</evidence>
<dbReference type="Gene3D" id="4.10.520.10">
    <property type="entry name" value="IHF-like DNA-binding proteins"/>
    <property type="match status" value="1"/>
</dbReference>
<evidence type="ECO:0000256" key="2">
    <source>
        <dbReference type="SAM" id="MobiDB-lite"/>
    </source>
</evidence>
<dbReference type="EMBL" id="VTWT01000013">
    <property type="protein sequence ID" value="KAA9325239.1"/>
    <property type="molecule type" value="Genomic_DNA"/>
</dbReference>
<proteinExistence type="predicted"/>
<keyword evidence="6" id="KW-1185">Reference proteome</keyword>
<evidence type="ECO:0000259" key="4">
    <source>
        <dbReference type="PROSITE" id="PS51724"/>
    </source>
</evidence>
<feature type="domain" description="SPOR" evidence="4">
    <location>
        <begin position="371"/>
        <end position="449"/>
    </location>
</feature>
<dbReference type="InterPro" id="IPR040495">
    <property type="entry name" value="HU-CCDC81_bac_1"/>
</dbReference>
<name>A0A5N1IIY3_9BACT</name>
<feature type="compositionally biased region" description="Basic and acidic residues" evidence="2">
    <location>
        <begin position="298"/>
        <end position="309"/>
    </location>
</feature>
<keyword evidence="1" id="KW-0238">DNA-binding</keyword>
<feature type="transmembrane region" description="Helical" evidence="3">
    <location>
        <begin position="171"/>
        <end position="191"/>
    </location>
</feature>
<organism evidence="5 6">
    <name type="scientific">Adhaeribacter soli</name>
    <dbReference type="NCBI Taxonomy" id="2607655"/>
    <lineage>
        <taxon>Bacteria</taxon>
        <taxon>Pseudomonadati</taxon>
        <taxon>Bacteroidota</taxon>
        <taxon>Cytophagia</taxon>
        <taxon>Cytophagales</taxon>
        <taxon>Hymenobacteraceae</taxon>
        <taxon>Adhaeribacter</taxon>
    </lineage>
</organism>
<dbReference type="Pfam" id="PF18174">
    <property type="entry name" value="HU-CCDC81_bac_1"/>
    <property type="match status" value="1"/>
</dbReference>
<reference evidence="5 6" key="1">
    <citation type="submission" date="2019-09" db="EMBL/GenBank/DDBJ databases">
        <title>Genome sequence of Adhaeribacter sp. M2.</title>
        <authorList>
            <person name="Srinivasan S."/>
        </authorList>
    </citation>
    <scope>NUCLEOTIDE SEQUENCE [LARGE SCALE GENOMIC DNA]</scope>
    <source>
        <strain evidence="5 6">M2</strain>
    </source>
</reference>
<dbReference type="InterPro" id="IPR036680">
    <property type="entry name" value="SPOR-like_sf"/>
</dbReference>
<dbReference type="InterPro" id="IPR007730">
    <property type="entry name" value="SPOR-like_dom"/>
</dbReference>
<dbReference type="Pfam" id="PF05036">
    <property type="entry name" value="SPOR"/>
    <property type="match status" value="1"/>
</dbReference>
<keyword evidence="3" id="KW-1133">Transmembrane helix</keyword>
<dbReference type="PROSITE" id="PS51724">
    <property type="entry name" value="SPOR"/>
    <property type="match status" value="1"/>
</dbReference>
<protein>
    <recommendedName>
        <fullName evidence="4">SPOR domain-containing protein</fullName>
    </recommendedName>
</protein>